<organism evidence="6 7">
    <name type="scientific">Methanoculleus chikugoensis</name>
    <dbReference type="NCBI Taxonomy" id="118126"/>
    <lineage>
        <taxon>Archaea</taxon>
        <taxon>Methanobacteriati</taxon>
        <taxon>Methanobacteriota</taxon>
        <taxon>Stenosarchaea group</taxon>
        <taxon>Methanomicrobia</taxon>
        <taxon>Methanomicrobiales</taxon>
        <taxon>Methanomicrobiaceae</taxon>
        <taxon>Methanoculleus</taxon>
    </lineage>
</organism>
<keyword evidence="4" id="KW-1133">Transmembrane helix</keyword>
<dbReference type="InterPro" id="IPR052378">
    <property type="entry name" value="NosR_regulator"/>
</dbReference>
<name>A0A1M4MP12_9EURY</name>
<gene>
    <name evidence="6" type="ORF">L21_2559</name>
</gene>
<dbReference type="InterPro" id="IPR017896">
    <property type="entry name" value="4Fe4S_Fe-S-bd"/>
</dbReference>
<proteinExistence type="predicted"/>
<evidence type="ECO:0000256" key="1">
    <source>
        <dbReference type="ARBA" id="ARBA00004236"/>
    </source>
</evidence>
<keyword evidence="3 4" id="KW-0472">Membrane</keyword>
<sequence length="268" mass="29171">MAQETLSQKPRLSRQTIRRAILIVSFLILPATLFYISPIVILMGAAEGIATGSLLLFAALAVLSLGVSRLWCGWLCPMGAWQEICSPAIKRTVKDGRRNLVKYGVTVLWLGLIAYLFVGAGGIRAVDPFYGTVNGFSITSLETLAIAGFIFLGIFAAAFVLGRRGFCRVLCPIAALMIVGRKIRNAVGLAGAPPCGRCRPLHRLREMLEGLPDGPRRPRQGPGGGYGECRVHPLRCLRRRLPGGGHHLRRTGPVSTTILSWHQRPGRR</sequence>
<accession>A0A1M4MP12</accession>
<dbReference type="EMBL" id="FMID01000062">
    <property type="protein sequence ID" value="SCL76623.1"/>
    <property type="molecule type" value="Genomic_DNA"/>
</dbReference>
<feature type="transmembrane region" description="Helical" evidence="4">
    <location>
        <begin position="143"/>
        <end position="162"/>
    </location>
</feature>
<dbReference type="PANTHER" id="PTHR30224:SF4">
    <property type="entry name" value="ELECTRON TRANSPORT PROTEIN YCCM-RELATED"/>
    <property type="match status" value="1"/>
</dbReference>
<evidence type="ECO:0000256" key="4">
    <source>
        <dbReference type="SAM" id="Phobius"/>
    </source>
</evidence>
<feature type="transmembrane region" description="Helical" evidence="4">
    <location>
        <begin position="20"/>
        <end position="43"/>
    </location>
</feature>
<evidence type="ECO:0000256" key="2">
    <source>
        <dbReference type="ARBA" id="ARBA00022475"/>
    </source>
</evidence>
<comment type="subcellular location">
    <subcellularLocation>
        <location evidence="1">Cell membrane</location>
    </subcellularLocation>
</comment>
<feature type="transmembrane region" description="Helical" evidence="4">
    <location>
        <begin position="100"/>
        <end position="123"/>
    </location>
</feature>
<evidence type="ECO:0000256" key="3">
    <source>
        <dbReference type="ARBA" id="ARBA00023136"/>
    </source>
</evidence>
<dbReference type="STRING" id="118126.L21_2559"/>
<dbReference type="Pfam" id="PF12801">
    <property type="entry name" value="Fer4_5"/>
    <property type="match status" value="2"/>
</dbReference>
<evidence type="ECO:0000313" key="7">
    <source>
        <dbReference type="Proteomes" id="UP000184671"/>
    </source>
</evidence>
<evidence type="ECO:0000313" key="6">
    <source>
        <dbReference type="EMBL" id="SCL76623.1"/>
    </source>
</evidence>
<evidence type="ECO:0000259" key="5">
    <source>
        <dbReference type="Pfam" id="PF12801"/>
    </source>
</evidence>
<protein>
    <submittedName>
        <fullName evidence="6">Quinol dehydrogenase membrane component</fullName>
    </submittedName>
</protein>
<feature type="domain" description="4Fe-4S ferredoxin-type" evidence="5">
    <location>
        <begin position="51"/>
        <end position="91"/>
    </location>
</feature>
<feature type="transmembrane region" description="Helical" evidence="4">
    <location>
        <begin position="49"/>
        <end position="72"/>
    </location>
</feature>
<dbReference type="GO" id="GO:0005886">
    <property type="term" value="C:plasma membrane"/>
    <property type="evidence" value="ECO:0007669"/>
    <property type="project" value="UniProtKB-SubCell"/>
</dbReference>
<dbReference type="OrthoDB" id="23833at2157"/>
<dbReference type="PANTHER" id="PTHR30224">
    <property type="entry name" value="ELECTRON TRANSPORT PROTEIN"/>
    <property type="match status" value="1"/>
</dbReference>
<keyword evidence="2" id="KW-1003">Cell membrane</keyword>
<keyword evidence="4" id="KW-0812">Transmembrane</keyword>
<dbReference type="AlphaFoldDB" id="A0A1M4MP12"/>
<feature type="domain" description="4Fe-4S ferredoxin-type" evidence="5">
    <location>
        <begin position="147"/>
        <end position="183"/>
    </location>
</feature>
<dbReference type="Proteomes" id="UP000184671">
    <property type="component" value="Unassembled WGS sequence"/>
</dbReference>
<reference evidence="6 7" key="1">
    <citation type="submission" date="2016-08" db="EMBL/GenBank/DDBJ databases">
        <authorList>
            <person name="Seilhamer J.J."/>
        </authorList>
    </citation>
    <scope>NUCLEOTIDE SEQUENCE [LARGE SCALE GENOMIC DNA]</scope>
    <source>
        <strain evidence="6">L21-II-0</strain>
    </source>
</reference>